<name>A0ACB5T3M8_AMBMO</name>
<dbReference type="Proteomes" id="UP001165064">
    <property type="component" value="Unassembled WGS sequence"/>
</dbReference>
<dbReference type="EMBL" id="BSXS01002966">
    <property type="protein sequence ID" value="GME80243.1"/>
    <property type="molecule type" value="Genomic_DNA"/>
</dbReference>
<keyword evidence="2" id="KW-1185">Reference proteome</keyword>
<accession>A0ACB5T3M8</accession>
<gene>
    <name evidence="1" type="ORF">Amon02_000436000</name>
</gene>
<evidence type="ECO:0000313" key="2">
    <source>
        <dbReference type="Proteomes" id="UP001165064"/>
    </source>
</evidence>
<proteinExistence type="predicted"/>
<organism evidence="1 2">
    <name type="scientific">Ambrosiozyma monospora</name>
    <name type="common">Yeast</name>
    <name type="synonym">Endomycopsis monosporus</name>
    <dbReference type="NCBI Taxonomy" id="43982"/>
    <lineage>
        <taxon>Eukaryota</taxon>
        <taxon>Fungi</taxon>
        <taxon>Dikarya</taxon>
        <taxon>Ascomycota</taxon>
        <taxon>Saccharomycotina</taxon>
        <taxon>Pichiomycetes</taxon>
        <taxon>Pichiales</taxon>
        <taxon>Pichiaceae</taxon>
        <taxon>Ambrosiozyma</taxon>
    </lineage>
</organism>
<protein>
    <submittedName>
        <fullName evidence="1">Unnamed protein product</fullName>
    </submittedName>
</protein>
<evidence type="ECO:0000313" key="1">
    <source>
        <dbReference type="EMBL" id="GME80243.1"/>
    </source>
</evidence>
<comment type="caution">
    <text evidence="1">The sequence shown here is derived from an EMBL/GenBank/DDBJ whole genome shotgun (WGS) entry which is preliminary data.</text>
</comment>
<reference evidence="1" key="1">
    <citation type="submission" date="2023-04" db="EMBL/GenBank/DDBJ databases">
        <title>Ambrosiozyma monospora NBRC 10751.</title>
        <authorList>
            <person name="Ichikawa N."/>
            <person name="Sato H."/>
            <person name="Tonouchi N."/>
        </authorList>
    </citation>
    <scope>NUCLEOTIDE SEQUENCE</scope>
    <source>
        <strain evidence="1">NBRC 10751</strain>
    </source>
</reference>
<sequence length="139" mass="15100">MLIIQSNKSNSFILKNLTTTIEPPNLIYSKHQQLKIQQQQEAHEAEAQQTEEVEVDITDAGGHKKSSKSKSRKKKPKYQPYDASPLSINRDLAHVKMPTTAVGGAGNGSTGAHARFDQSGYSGSAGSDDEGSGWFSCFC</sequence>